<dbReference type="InterPro" id="IPR011016">
    <property type="entry name" value="Znf_RING-CH"/>
</dbReference>
<dbReference type="STRING" id="34508.A0A4V6I7A0"/>
<feature type="transmembrane region" description="Helical" evidence="10">
    <location>
        <begin position="353"/>
        <end position="375"/>
    </location>
</feature>
<keyword evidence="3 10" id="KW-0812">Transmembrane</keyword>
<evidence type="ECO:0000256" key="10">
    <source>
        <dbReference type="SAM" id="Phobius"/>
    </source>
</evidence>
<dbReference type="PROSITE" id="PS51292">
    <property type="entry name" value="ZF_RING_CH"/>
    <property type="match status" value="1"/>
</dbReference>
<dbReference type="OrthoDB" id="264354at2759"/>
<evidence type="ECO:0000256" key="4">
    <source>
        <dbReference type="ARBA" id="ARBA00022723"/>
    </source>
</evidence>
<protein>
    <recommendedName>
        <fullName evidence="11">RING-CH-type domain-containing protein</fullName>
    </recommendedName>
</protein>
<evidence type="ECO:0000256" key="3">
    <source>
        <dbReference type="ARBA" id="ARBA00022692"/>
    </source>
</evidence>
<evidence type="ECO:0000256" key="2">
    <source>
        <dbReference type="ARBA" id="ARBA00022679"/>
    </source>
</evidence>
<keyword evidence="5" id="KW-0863">Zinc-finger</keyword>
<keyword evidence="8 10" id="KW-1133">Transmembrane helix</keyword>
<reference evidence="12 13" key="1">
    <citation type="journal article" date="2015" name="Genome Biol.">
        <title>Comparative genomics of Steinernema reveals deeply conserved gene regulatory networks.</title>
        <authorList>
            <person name="Dillman A.R."/>
            <person name="Macchietto M."/>
            <person name="Porter C.F."/>
            <person name="Rogers A."/>
            <person name="Williams B."/>
            <person name="Antoshechkin I."/>
            <person name="Lee M.M."/>
            <person name="Goodwin Z."/>
            <person name="Lu X."/>
            <person name="Lewis E.E."/>
            <person name="Goodrich-Blair H."/>
            <person name="Stock S.P."/>
            <person name="Adams B.J."/>
            <person name="Sternberg P.W."/>
            <person name="Mortazavi A."/>
        </authorList>
    </citation>
    <scope>NUCLEOTIDE SEQUENCE [LARGE SCALE GENOMIC DNA]</scope>
    <source>
        <strain evidence="12 13">ALL</strain>
    </source>
</reference>
<feature type="domain" description="RING-CH-type" evidence="11">
    <location>
        <begin position="215"/>
        <end position="283"/>
    </location>
</feature>
<dbReference type="Gene3D" id="3.30.40.10">
    <property type="entry name" value="Zinc/RING finger domain, C3HC4 (zinc finger)"/>
    <property type="match status" value="1"/>
</dbReference>
<evidence type="ECO:0000259" key="11">
    <source>
        <dbReference type="PROSITE" id="PS51292"/>
    </source>
</evidence>
<reference evidence="12 13" key="2">
    <citation type="journal article" date="2019" name="G3 (Bethesda)">
        <title>Hybrid Assembly of the Genome of the Entomopathogenic Nematode Steinernema carpocapsae Identifies the X-Chromosome.</title>
        <authorList>
            <person name="Serra L."/>
            <person name="Macchietto M."/>
            <person name="Macias-Munoz A."/>
            <person name="McGill C.J."/>
            <person name="Rodriguez I.M."/>
            <person name="Rodriguez B."/>
            <person name="Murad R."/>
            <person name="Mortazavi A."/>
        </authorList>
    </citation>
    <scope>NUCLEOTIDE SEQUENCE [LARGE SCALE GENOMIC DNA]</scope>
    <source>
        <strain evidence="12 13">ALL</strain>
    </source>
</reference>
<dbReference type="GO" id="GO:0016020">
    <property type="term" value="C:membrane"/>
    <property type="evidence" value="ECO:0007669"/>
    <property type="project" value="UniProtKB-SubCell"/>
</dbReference>
<dbReference type="SMART" id="SM00744">
    <property type="entry name" value="RINGv"/>
    <property type="match status" value="1"/>
</dbReference>
<dbReference type="AlphaFoldDB" id="A0A4V6I7A0"/>
<dbReference type="Proteomes" id="UP000298663">
    <property type="component" value="Chromosome X"/>
</dbReference>
<evidence type="ECO:0000256" key="9">
    <source>
        <dbReference type="ARBA" id="ARBA00023136"/>
    </source>
</evidence>
<comment type="caution">
    <text evidence="12">The sequence shown here is derived from an EMBL/GenBank/DDBJ whole genome shotgun (WGS) entry which is preliminary data.</text>
</comment>
<keyword evidence="7" id="KW-0862">Zinc</keyword>
<dbReference type="GO" id="GO:0016740">
    <property type="term" value="F:transferase activity"/>
    <property type="evidence" value="ECO:0007669"/>
    <property type="project" value="UniProtKB-KW"/>
</dbReference>
<evidence type="ECO:0000256" key="8">
    <source>
        <dbReference type="ARBA" id="ARBA00022989"/>
    </source>
</evidence>
<keyword evidence="4" id="KW-0479">Metal-binding</keyword>
<keyword evidence="9 10" id="KW-0472">Membrane</keyword>
<evidence type="ECO:0000256" key="6">
    <source>
        <dbReference type="ARBA" id="ARBA00022786"/>
    </source>
</evidence>
<keyword evidence="6" id="KW-0833">Ubl conjugation pathway</keyword>
<feature type="transmembrane region" description="Helical" evidence="10">
    <location>
        <begin position="301"/>
        <end position="325"/>
    </location>
</feature>
<dbReference type="SUPFAM" id="SSF57850">
    <property type="entry name" value="RING/U-box"/>
    <property type="match status" value="1"/>
</dbReference>
<accession>A0A4V6I7A0</accession>
<dbReference type="EMBL" id="AZBU02000001">
    <property type="protein sequence ID" value="TMS34433.1"/>
    <property type="molecule type" value="Genomic_DNA"/>
</dbReference>
<evidence type="ECO:0000256" key="1">
    <source>
        <dbReference type="ARBA" id="ARBA00004141"/>
    </source>
</evidence>
<evidence type="ECO:0000313" key="12">
    <source>
        <dbReference type="EMBL" id="TMS34433.1"/>
    </source>
</evidence>
<dbReference type="FunFam" id="3.30.40.10:FF:000571">
    <property type="entry name" value="Zinc finger, C3HC4 type"/>
    <property type="match status" value="1"/>
</dbReference>
<keyword evidence="2" id="KW-0808">Transferase</keyword>
<name>A0A4V6I7A0_STECR</name>
<evidence type="ECO:0000256" key="7">
    <source>
        <dbReference type="ARBA" id="ARBA00022833"/>
    </source>
</evidence>
<proteinExistence type="predicted"/>
<evidence type="ECO:0000313" key="13">
    <source>
        <dbReference type="Proteomes" id="UP000298663"/>
    </source>
</evidence>
<gene>
    <name evidence="12" type="ORF">L596_002028</name>
</gene>
<dbReference type="PANTHER" id="PTHR46065">
    <property type="entry name" value="E3 UBIQUITIN-PROTEIN LIGASE MARCH 2/3 FAMILY MEMBER"/>
    <property type="match status" value="1"/>
</dbReference>
<evidence type="ECO:0000256" key="5">
    <source>
        <dbReference type="ARBA" id="ARBA00022771"/>
    </source>
</evidence>
<keyword evidence="13" id="KW-1185">Reference proteome</keyword>
<organism evidence="12 13">
    <name type="scientific">Steinernema carpocapsae</name>
    <name type="common">Entomopathogenic nematode</name>
    <dbReference type="NCBI Taxonomy" id="34508"/>
    <lineage>
        <taxon>Eukaryota</taxon>
        <taxon>Metazoa</taxon>
        <taxon>Ecdysozoa</taxon>
        <taxon>Nematoda</taxon>
        <taxon>Chromadorea</taxon>
        <taxon>Rhabditida</taxon>
        <taxon>Tylenchina</taxon>
        <taxon>Panagrolaimomorpha</taxon>
        <taxon>Strongyloidoidea</taxon>
        <taxon>Steinernematidae</taxon>
        <taxon>Steinernema</taxon>
    </lineage>
</organism>
<dbReference type="Pfam" id="PF12906">
    <property type="entry name" value="RINGv"/>
    <property type="match status" value="1"/>
</dbReference>
<dbReference type="EMBL" id="CM016762">
    <property type="protein sequence ID" value="TMS34433.1"/>
    <property type="molecule type" value="Genomic_DNA"/>
</dbReference>
<comment type="subcellular location">
    <subcellularLocation>
        <location evidence="1">Membrane</location>
        <topology evidence="1">Multi-pass membrane protein</topology>
    </subcellularLocation>
</comment>
<dbReference type="CDD" id="cd16495">
    <property type="entry name" value="RING_CH-C4HC3_MARCH"/>
    <property type="match status" value="1"/>
</dbReference>
<dbReference type="GO" id="GO:0008270">
    <property type="term" value="F:zinc ion binding"/>
    <property type="evidence" value="ECO:0007669"/>
    <property type="project" value="UniProtKB-KW"/>
</dbReference>
<dbReference type="PANTHER" id="PTHR46065:SF3">
    <property type="entry name" value="FI20425P1"/>
    <property type="match status" value="1"/>
</dbReference>
<dbReference type="InterPro" id="IPR013083">
    <property type="entry name" value="Znf_RING/FYVE/PHD"/>
</dbReference>
<sequence length="455" mass="51158">MKSGGSSSIVDGGQSCQFLQTEIGLFLLDGDRCQSSVLTLQYCTQTLLFLGKIFEAEERKLVCKTVRTISKFLRGERLISSLALPCSECPYCKRWMPSSGQSKADCLCRVCAILRSGSPSEDETTRINEPQCSLIEAIKPSEPRSDFTRRSSDVGIFCEHCALNGSSLPDGRCCRLVNGHVINGTIQIDELSSSNSYDSLCSEKDSESSKCGDEASSSGDSLCRICHCTSTADPSDTLISPCRCAGSLQFVHMSCLLHWLEISSRKLRRPAICELCLYKYRRKRILKYHDITLPECSRRDFGYQTVFLSSIMLMFLSAVFTIICFQLEKNLGINPPGKSDETTTDATQHIENILSTVTLVSGILFFFSFFVAMYAHVKSGVNFFNYVSLCWAINHEWMIEEYKVSRDSHYINKLQEVRKKLHEKQQKLRNQTGNDIHEIEPLRHSDMVAIEISDG</sequence>